<dbReference type="EMBL" id="JAGRPV010000001">
    <property type="protein sequence ID" value="MDI4644736.1"/>
    <property type="molecule type" value="Genomic_DNA"/>
</dbReference>
<reference evidence="2" key="1">
    <citation type="submission" date="2023-04" db="EMBL/GenBank/DDBJ databases">
        <title>Comparative genomic analysis of Cohnella hashimotonis sp. nov., isolated from the International Space Station.</title>
        <authorList>
            <person name="Venkateswaran K."/>
            <person name="Simpson A."/>
        </authorList>
    </citation>
    <scope>NUCLEOTIDE SEQUENCE</scope>
    <source>
        <strain evidence="2">F6_2S_P_1</strain>
    </source>
</reference>
<evidence type="ECO:0008006" key="4">
    <source>
        <dbReference type="Google" id="ProtNLM"/>
    </source>
</evidence>
<protein>
    <recommendedName>
        <fullName evidence="4">DUF2628 domain-containing protein</fullName>
    </recommendedName>
</protein>
<keyword evidence="1" id="KW-1133">Transmembrane helix</keyword>
<dbReference type="Proteomes" id="UP001161691">
    <property type="component" value="Unassembled WGS sequence"/>
</dbReference>
<proteinExistence type="predicted"/>
<name>A0ABT6TD22_9BACL</name>
<organism evidence="2 3">
    <name type="scientific">Cohnella hashimotonis</name>
    <dbReference type="NCBI Taxonomy" id="2826895"/>
    <lineage>
        <taxon>Bacteria</taxon>
        <taxon>Bacillati</taxon>
        <taxon>Bacillota</taxon>
        <taxon>Bacilli</taxon>
        <taxon>Bacillales</taxon>
        <taxon>Paenibacillaceae</taxon>
        <taxon>Cohnella</taxon>
    </lineage>
</organism>
<feature type="transmembrane region" description="Helical" evidence="1">
    <location>
        <begin position="153"/>
        <end position="172"/>
    </location>
</feature>
<keyword evidence="1" id="KW-0812">Transmembrane</keyword>
<sequence length="243" mass="28297">MSMLGVTYASVPRPLMVAWWSSAFPGFGHFIINQYARGVLLTLTEMLINRLSRLNDAIVYTFCGRFDDATAVLHADWAFGYATIYLFTIWDSYRAARYQGRLRSLSAEEQPLPRMMIHPMEVQYIERKKPLTGFFYSLLFPGLGQLYNQRFCLAFYLMFWWWVYIGMSHSLAASVELLYGSVSRSTGMLSQHWFMFMPSVLGGAAYHAYRVTIEQNRLFCVEQREYLKKTYERTEIAIFLDSG</sequence>
<keyword evidence="3" id="KW-1185">Reference proteome</keyword>
<keyword evidence="1" id="KW-0472">Membrane</keyword>
<gene>
    <name evidence="2" type="ORF">KB449_07155</name>
</gene>
<evidence type="ECO:0000313" key="2">
    <source>
        <dbReference type="EMBL" id="MDI4644736.1"/>
    </source>
</evidence>
<dbReference type="RefSeq" id="WP_282907723.1">
    <property type="nucleotide sequence ID" value="NZ_JAGRPV010000001.1"/>
</dbReference>
<comment type="caution">
    <text evidence="2">The sequence shown here is derived from an EMBL/GenBank/DDBJ whole genome shotgun (WGS) entry which is preliminary data.</text>
</comment>
<feature type="transmembrane region" description="Helical" evidence="1">
    <location>
        <begin position="192"/>
        <end position="209"/>
    </location>
</feature>
<evidence type="ECO:0000313" key="3">
    <source>
        <dbReference type="Proteomes" id="UP001161691"/>
    </source>
</evidence>
<evidence type="ECO:0000256" key="1">
    <source>
        <dbReference type="SAM" id="Phobius"/>
    </source>
</evidence>
<accession>A0ABT6TD22</accession>